<evidence type="ECO:0000256" key="1">
    <source>
        <dbReference type="SAM" id="Phobius"/>
    </source>
</evidence>
<dbReference type="Pfam" id="PF01390">
    <property type="entry name" value="SEA"/>
    <property type="match status" value="1"/>
</dbReference>
<organism evidence="3 4">
    <name type="scientific">Onchocerca flexuosa</name>
    <dbReference type="NCBI Taxonomy" id="387005"/>
    <lineage>
        <taxon>Eukaryota</taxon>
        <taxon>Metazoa</taxon>
        <taxon>Ecdysozoa</taxon>
        <taxon>Nematoda</taxon>
        <taxon>Chromadorea</taxon>
        <taxon>Rhabditida</taxon>
        <taxon>Spirurina</taxon>
        <taxon>Spiruromorpha</taxon>
        <taxon>Filarioidea</taxon>
        <taxon>Onchocercidae</taxon>
        <taxon>Onchocerca</taxon>
    </lineage>
</organism>
<dbReference type="AlphaFoldDB" id="A0A238BWP6"/>
<dbReference type="OrthoDB" id="5815108at2759"/>
<proteinExistence type="predicted"/>
<dbReference type="InterPro" id="IPR036364">
    <property type="entry name" value="SEA_dom_sf"/>
</dbReference>
<keyword evidence="4" id="KW-1185">Reference proteome</keyword>
<keyword evidence="1" id="KW-0812">Transmembrane</keyword>
<accession>A0A238BWP6</accession>
<dbReference type="Gene3D" id="3.30.70.960">
    <property type="entry name" value="SEA domain"/>
    <property type="match status" value="1"/>
</dbReference>
<feature type="transmembrane region" description="Helical" evidence="1">
    <location>
        <begin position="83"/>
        <end position="105"/>
    </location>
</feature>
<dbReference type="PROSITE" id="PS50024">
    <property type="entry name" value="SEA"/>
    <property type="match status" value="1"/>
</dbReference>
<evidence type="ECO:0000313" key="3">
    <source>
        <dbReference type="EMBL" id="OZC08998.1"/>
    </source>
</evidence>
<evidence type="ECO:0000313" key="4">
    <source>
        <dbReference type="Proteomes" id="UP000242913"/>
    </source>
</evidence>
<keyword evidence="1" id="KW-0472">Membrane</keyword>
<protein>
    <recommendedName>
        <fullName evidence="2">SEA domain-containing protein</fullName>
    </recommendedName>
</protein>
<dbReference type="InterPro" id="IPR000082">
    <property type="entry name" value="SEA_dom"/>
</dbReference>
<evidence type="ECO:0000259" key="2">
    <source>
        <dbReference type="PROSITE" id="PS50024"/>
    </source>
</evidence>
<name>A0A238BWP6_9BILA</name>
<sequence length="243" mass="27819">MSEKLATMNLQVTQPIQFRSTFRCFTIAHVRRSKCSGLTIPTTVTGAAVLDIYSDLQDSDFLFDSETMHYTFDETSSQYKIKLIMWLALLFVMVGIVITVLILTISKMQAISSTSLYASHHLEGHFLITEGPLLKFDGRLLQKNTNEFMTHANKIQRQLNLIYRQSNYGLVYTDTEVTKFRFVPAVPALDVTFILKTRSDLNVDVSNFLSTLRNYVRARGFDGNTIDDKIDVKLHHESNKYLQ</sequence>
<gene>
    <name evidence="3" type="ORF">X798_03928</name>
</gene>
<keyword evidence="1" id="KW-1133">Transmembrane helix</keyword>
<feature type="domain" description="SEA" evidence="2">
    <location>
        <begin position="118"/>
        <end position="239"/>
    </location>
</feature>
<dbReference type="Proteomes" id="UP000242913">
    <property type="component" value="Unassembled WGS sequence"/>
</dbReference>
<dbReference type="SUPFAM" id="SSF82671">
    <property type="entry name" value="SEA domain"/>
    <property type="match status" value="1"/>
</dbReference>
<dbReference type="EMBL" id="KZ269998">
    <property type="protein sequence ID" value="OZC08998.1"/>
    <property type="molecule type" value="Genomic_DNA"/>
</dbReference>
<reference evidence="3 4" key="1">
    <citation type="submission" date="2015-12" db="EMBL/GenBank/DDBJ databases">
        <title>Draft genome of the nematode, Onchocerca flexuosa.</title>
        <authorList>
            <person name="Mitreva M."/>
        </authorList>
    </citation>
    <scope>NUCLEOTIDE SEQUENCE [LARGE SCALE GENOMIC DNA]</scope>
    <source>
        <strain evidence="3">Red Deer</strain>
    </source>
</reference>